<protein>
    <submittedName>
        <fullName evidence="1">Uncharacterized protein</fullName>
    </submittedName>
</protein>
<sequence>MAANLVWHGVAQCEIKLKQIRCDAARNLTQIPPITARYDSA</sequence>
<name>C8PG21_9BACT</name>
<comment type="caution">
    <text evidence="1">The sequence shown here is derived from an EMBL/GenBank/DDBJ whole genome shotgun (WGS) entry which is preliminary data.</text>
</comment>
<proteinExistence type="predicted"/>
<accession>C8PG21</accession>
<dbReference type="Proteomes" id="UP000005709">
    <property type="component" value="Unassembled WGS sequence"/>
</dbReference>
<evidence type="ECO:0000313" key="2">
    <source>
        <dbReference type="Proteomes" id="UP000005709"/>
    </source>
</evidence>
<keyword evidence="2" id="KW-1185">Reference proteome</keyword>
<dbReference type="AlphaFoldDB" id="C8PG21"/>
<evidence type="ECO:0000313" key="1">
    <source>
        <dbReference type="EMBL" id="EEV18059.1"/>
    </source>
</evidence>
<dbReference type="EMBL" id="ACYG01000019">
    <property type="protein sequence ID" value="EEV18059.1"/>
    <property type="molecule type" value="Genomic_DNA"/>
</dbReference>
<reference evidence="1 2" key="1">
    <citation type="submission" date="2009-07" db="EMBL/GenBank/DDBJ databases">
        <authorList>
            <person name="Madupu R."/>
            <person name="Sebastian Y."/>
            <person name="Durkin A.S."/>
            <person name="Torralba M."/>
            <person name="Methe B."/>
            <person name="Sutton G.G."/>
            <person name="Strausberg R.L."/>
            <person name="Nelson K.E."/>
        </authorList>
    </citation>
    <scope>NUCLEOTIDE SEQUENCE [LARGE SCALE GENOMIC DNA]</scope>
    <source>
        <strain evidence="1 2">RM3268</strain>
    </source>
</reference>
<organism evidence="1 2">
    <name type="scientific">Campylobacter gracilis RM3268</name>
    <dbReference type="NCBI Taxonomy" id="553220"/>
    <lineage>
        <taxon>Bacteria</taxon>
        <taxon>Pseudomonadati</taxon>
        <taxon>Campylobacterota</taxon>
        <taxon>Epsilonproteobacteria</taxon>
        <taxon>Campylobacterales</taxon>
        <taxon>Campylobacteraceae</taxon>
        <taxon>Campylobacter</taxon>
    </lineage>
</organism>
<gene>
    <name evidence="1" type="ORF">CAMGR0001_0814</name>
</gene>